<dbReference type="InterPro" id="IPR054828">
    <property type="entry name" value="Vit_B12_bind_prot"/>
</dbReference>
<dbReference type="InterPro" id="IPR002491">
    <property type="entry name" value="ABC_transptr_periplasmic_BD"/>
</dbReference>
<proteinExistence type="inferred from homology"/>
<reference evidence="4 5" key="1">
    <citation type="submission" date="2019-06" db="EMBL/GenBank/DDBJ databases">
        <title>Sequencing the genomes of 1000 actinobacteria strains.</title>
        <authorList>
            <person name="Klenk H.-P."/>
        </authorList>
    </citation>
    <scope>NUCLEOTIDE SEQUENCE [LARGE SCALE GENOMIC DNA]</scope>
    <source>
        <strain evidence="4 5">DSM 18607</strain>
    </source>
</reference>
<dbReference type="OrthoDB" id="9816357at2"/>
<evidence type="ECO:0000313" key="5">
    <source>
        <dbReference type="Proteomes" id="UP000317893"/>
    </source>
</evidence>
<dbReference type="Pfam" id="PF01497">
    <property type="entry name" value="Peripla_BP_2"/>
    <property type="match status" value="1"/>
</dbReference>
<dbReference type="EMBL" id="VFMN01000001">
    <property type="protein sequence ID" value="TQJ10332.1"/>
    <property type="molecule type" value="Genomic_DNA"/>
</dbReference>
<dbReference type="AlphaFoldDB" id="A0A542E4Q9"/>
<keyword evidence="5" id="KW-1185">Reference proteome</keyword>
<dbReference type="Gene3D" id="3.40.50.1980">
    <property type="entry name" value="Nitrogenase molybdenum iron protein domain"/>
    <property type="match status" value="2"/>
</dbReference>
<organism evidence="4 5">
    <name type="scientific">Lapillicoccus jejuensis</name>
    <dbReference type="NCBI Taxonomy" id="402171"/>
    <lineage>
        <taxon>Bacteria</taxon>
        <taxon>Bacillati</taxon>
        <taxon>Actinomycetota</taxon>
        <taxon>Actinomycetes</taxon>
        <taxon>Micrococcales</taxon>
        <taxon>Intrasporangiaceae</taxon>
        <taxon>Lapillicoccus</taxon>
    </lineage>
</organism>
<feature type="domain" description="Fe/B12 periplasmic-binding" evidence="3">
    <location>
        <begin position="21"/>
        <end position="193"/>
    </location>
</feature>
<comment type="caution">
    <text evidence="4">The sequence shown here is derived from an EMBL/GenBank/DDBJ whole genome shotgun (WGS) entry which is preliminary data.</text>
</comment>
<evidence type="ECO:0000256" key="1">
    <source>
        <dbReference type="ARBA" id="ARBA00008814"/>
    </source>
</evidence>
<name>A0A542E4Q9_9MICO</name>
<dbReference type="PANTHER" id="PTHR30535">
    <property type="entry name" value="VITAMIN B12-BINDING PROTEIN"/>
    <property type="match status" value="1"/>
</dbReference>
<comment type="similarity">
    <text evidence="1">Belongs to the bacterial solute-binding protein 8 family.</text>
</comment>
<dbReference type="NCBIfam" id="NF038402">
    <property type="entry name" value="TroA_like"/>
    <property type="match status" value="1"/>
</dbReference>
<keyword evidence="2" id="KW-0732">Signal</keyword>
<dbReference type="InterPro" id="IPR050902">
    <property type="entry name" value="ABC_Transporter_SBP"/>
</dbReference>
<protein>
    <recommendedName>
        <fullName evidence="3">Fe/B12 periplasmic-binding domain-containing protein</fullName>
    </recommendedName>
</protein>
<dbReference type="RefSeq" id="WP_141849570.1">
    <property type="nucleotide sequence ID" value="NZ_BAAAPR010000015.1"/>
</dbReference>
<sequence length="263" mass="28831">MSTPYDDLRAPVPVAGPAARVVSLVPSLTEALVATRREAVVGATDWCTHPADLDVVRVRGTKNPDVRRIVDLAPDLVVANREENRELDVRRLREAGVPVWVTVVETLDEAFTAMRRLLLEGLRWEVPEWLEEAERVWAAPPTTTPSGAPRVAVPVWRDPWMVVGPGTFTGDVLARLGCRNAFADAGERGRYPSVEVTEVDDPDRVDRVLLPDEPYVFTAADGPEAFRRVPTALVSGRLLTWYGPSLVGARAELERVVTIAGGT</sequence>
<dbReference type="Proteomes" id="UP000317893">
    <property type="component" value="Unassembled WGS sequence"/>
</dbReference>
<dbReference type="SUPFAM" id="SSF53807">
    <property type="entry name" value="Helical backbone' metal receptor"/>
    <property type="match status" value="1"/>
</dbReference>
<evidence type="ECO:0000256" key="2">
    <source>
        <dbReference type="ARBA" id="ARBA00022729"/>
    </source>
</evidence>
<evidence type="ECO:0000313" key="4">
    <source>
        <dbReference type="EMBL" id="TQJ10332.1"/>
    </source>
</evidence>
<evidence type="ECO:0000259" key="3">
    <source>
        <dbReference type="Pfam" id="PF01497"/>
    </source>
</evidence>
<dbReference type="PANTHER" id="PTHR30535:SF35">
    <property type="entry name" value="PERIPLASMIC BINDING PROTEIN"/>
    <property type="match status" value="1"/>
</dbReference>
<accession>A0A542E4Q9</accession>
<gene>
    <name evidence="4" type="ORF">FB458_3452</name>
</gene>